<dbReference type="EMBL" id="CP063458">
    <property type="protein sequence ID" value="QOV92519.1"/>
    <property type="molecule type" value="Genomic_DNA"/>
</dbReference>
<reference evidence="6 7" key="1">
    <citation type="submission" date="2020-10" db="EMBL/GenBank/DDBJ databases">
        <title>Wide distribution of Phycisphaera-like planctomycetes from WD2101 soil group in peatlands and genome analysis of the first cultivated representative.</title>
        <authorList>
            <person name="Dedysh S.N."/>
            <person name="Beletsky A.V."/>
            <person name="Ivanova A."/>
            <person name="Kulichevskaya I.S."/>
            <person name="Suzina N.E."/>
            <person name="Philippov D.A."/>
            <person name="Rakitin A.L."/>
            <person name="Mardanov A.V."/>
            <person name="Ravin N.V."/>
        </authorList>
    </citation>
    <scope>NUCLEOTIDE SEQUENCE [LARGE SCALE GENOMIC DNA]</scope>
    <source>
        <strain evidence="6 7">M1803</strain>
    </source>
</reference>
<dbReference type="Proteomes" id="UP000593765">
    <property type="component" value="Chromosome"/>
</dbReference>
<proteinExistence type="inferred from homology"/>
<dbReference type="AlphaFoldDB" id="A0A7M2X4G9"/>
<dbReference type="KEGG" id="hbs:IPV69_23070"/>
<keyword evidence="6" id="KW-0282">Flagellum</keyword>
<comment type="similarity">
    <text evidence="2">Belongs to the flagella basal body rod proteins family.</text>
</comment>
<dbReference type="Pfam" id="PF00460">
    <property type="entry name" value="Flg_bb_rod"/>
    <property type="match status" value="1"/>
</dbReference>
<protein>
    <submittedName>
        <fullName evidence="6">Flagellar biosynthesis protein FlgG</fullName>
    </submittedName>
</protein>
<feature type="domain" description="Flagellar basal-body/hook protein C-terminal" evidence="5">
    <location>
        <begin position="68"/>
        <end position="108"/>
    </location>
</feature>
<evidence type="ECO:0000313" key="6">
    <source>
        <dbReference type="EMBL" id="QOV92519.1"/>
    </source>
</evidence>
<comment type="subcellular location">
    <subcellularLocation>
        <location evidence="1">Bacterial flagellum basal body</location>
    </subcellularLocation>
</comment>
<evidence type="ECO:0000259" key="5">
    <source>
        <dbReference type="Pfam" id="PF06429"/>
    </source>
</evidence>
<dbReference type="PANTHER" id="PTHR30435:SF2">
    <property type="entry name" value="FLAGELLAR BASAL-BODY ROD PROTEIN FLGC"/>
    <property type="match status" value="1"/>
</dbReference>
<organism evidence="6 7">
    <name type="scientific">Humisphaera borealis</name>
    <dbReference type="NCBI Taxonomy" id="2807512"/>
    <lineage>
        <taxon>Bacteria</taxon>
        <taxon>Pseudomonadati</taxon>
        <taxon>Planctomycetota</taxon>
        <taxon>Phycisphaerae</taxon>
        <taxon>Tepidisphaerales</taxon>
        <taxon>Tepidisphaeraceae</taxon>
        <taxon>Humisphaera</taxon>
    </lineage>
</organism>
<feature type="domain" description="Flagellar basal body rod protein N-terminal" evidence="4">
    <location>
        <begin position="5"/>
        <end position="35"/>
    </location>
</feature>
<keyword evidence="3" id="KW-0975">Bacterial flagellum</keyword>
<evidence type="ECO:0000256" key="1">
    <source>
        <dbReference type="ARBA" id="ARBA00004117"/>
    </source>
</evidence>
<dbReference type="GO" id="GO:0009425">
    <property type="term" value="C:bacterial-type flagellum basal body"/>
    <property type="evidence" value="ECO:0007669"/>
    <property type="project" value="UniProtKB-SubCell"/>
</dbReference>
<dbReference type="InterPro" id="IPR010930">
    <property type="entry name" value="Flg_bb/hook_C_dom"/>
</dbReference>
<dbReference type="InterPro" id="IPR001444">
    <property type="entry name" value="Flag_bb_rod_N"/>
</dbReference>
<keyword evidence="6" id="KW-0966">Cell projection</keyword>
<sequence>MFSVLDIAASGLSAASARIAVTAGNIANLNTSGYQARRANLTPVEPAGVRVDSVTLDETPAGIDEEGLETSNVDLVGETVNLIRDKHLYQANAKLLKTGDQMLGTLLDVLAR</sequence>
<keyword evidence="6" id="KW-0969">Cilium</keyword>
<dbReference type="GO" id="GO:0071978">
    <property type="term" value="P:bacterial-type flagellum-dependent swarming motility"/>
    <property type="evidence" value="ECO:0007669"/>
    <property type="project" value="TreeGrafter"/>
</dbReference>
<evidence type="ECO:0000256" key="2">
    <source>
        <dbReference type="ARBA" id="ARBA00009677"/>
    </source>
</evidence>
<name>A0A7M2X4G9_9BACT</name>
<dbReference type="PANTHER" id="PTHR30435">
    <property type="entry name" value="FLAGELLAR PROTEIN"/>
    <property type="match status" value="1"/>
</dbReference>
<dbReference type="RefSeq" id="WP_206295661.1">
    <property type="nucleotide sequence ID" value="NZ_CP063458.1"/>
</dbReference>
<keyword evidence="7" id="KW-1185">Reference proteome</keyword>
<evidence type="ECO:0000256" key="3">
    <source>
        <dbReference type="ARBA" id="ARBA00023143"/>
    </source>
</evidence>
<evidence type="ECO:0000313" key="7">
    <source>
        <dbReference type="Proteomes" id="UP000593765"/>
    </source>
</evidence>
<dbReference type="Pfam" id="PF06429">
    <property type="entry name" value="Flg_bbr_C"/>
    <property type="match status" value="1"/>
</dbReference>
<accession>A0A7M2X4G9</accession>
<evidence type="ECO:0000259" key="4">
    <source>
        <dbReference type="Pfam" id="PF00460"/>
    </source>
</evidence>
<gene>
    <name evidence="6" type="ORF">IPV69_23070</name>
</gene>